<reference evidence="1 2" key="1">
    <citation type="journal article" date="2023" name="J. Hered.">
        <title>Chromosome-level genome of the wood stork (Mycteria americana) provides insight into avian chromosome evolution.</title>
        <authorList>
            <person name="Flamio R. Jr."/>
            <person name="Ramstad K.M."/>
        </authorList>
    </citation>
    <scope>NUCLEOTIDE SEQUENCE [LARGE SCALE GENOMIC DNA]</scope>
    <source>
        <strain evidence="1">JAX WOST 10</strain>
    </source>
</reference>
<dbReference type="EMBL" id="JAUNZN010000003">
    <property type="protein sequence ID" value="KAK4824381.1"/>
    <property type="molecule type" value="Genomic_DNA"/>
</dbReference>
<comment type="caution">
    <text evidence="1">The sequence shown here is derived from an EMBL/GenBank/DDBJ whole genome shotgun (WGS) entry which is preliminary data.</text>
</comment>
<protein>
    <submittedName>
        <fullName evidence="1">Uncharacterized protein</fullName>
    </submittedName>
</protein>
<gene>
    <name evidence="1" type="ORF">QYF61_014041</name>
</gene>
<name>A0AAN7NGA2_MYCAM</name>
<keyword evidence="2" id="KW-1185">Reference proteome</keyword>
<evidence type="ECO:0000313" key="2">
    <source>
        <dbReference type="Proteomes" id="UP001333110"/>
    </source>
</evidence>
<sequence>MVSLWSVDVETSPGGVPQEFVLGPIPLHTFTNDVDRGIECTLSKFVGDTKLSGAVDMLEGRDAMQRDLDRLEELEGEWIESSHAEKGLGVLVDDKLDVRRQRGLAAQKANCILGCIKSSVASRLRELWGPQHQQDTDLLERVQRRATKMVRGLEHLSHEERLLEKRGLQGDFVGAFQYIKGAYKKDGERSFTRACSDRTRGNNFKLKEGRFRLDLGKKFFRMRVLRRWNRLPREVVDAPSLEVFKIRLDGALSNLSSGRCPCPWQGGLDRMIFEDPFQAKPFYDSMKCRNMNTK</sequence>
<feature type="non-terminal residue" evidence="1">
    <location>
        <position position="294"/>
    </location>
</feature>
<proteinExistence type="predicted"/>
<dbReference type="PANTHER" id="PTHR33332">
    <property type="entry name" value="REVERSE TRANSCRIPTASE DOMAIN-CONTAINING PROTEIN"/>
    <property type="match status" value="1"/>
</dbReference>
<accession>A0AAN7NGA2</accession>
<evidence type="ECO:0000313" key="1">
    <source>
        <dbReference type="EMBL" id="KAK4824381.1"/>
    </source>
</evidence>
<dbReference type="AlphaFoldDB" id="A0AAN7NGA2"/>
<dbReference type="Proteomes" id="UP001333110">
    <property type="component" value="Unassembled WGS sequence"/>
</dbReference>
<organism evidence="1 2">
    <name type="scientific">Mycteria americana</name>
    <name type="common">Wood stork</name>
    <dbReference type="NCBI Taxonomy" id="33587"/>
    <lineage>
        <taxon>Eukaryota</taxon>
        <taxon>Metazoa</taxon>
        <taxon>Chordata</taxon>
        <taxon>Craniata</taxon>
        <taxon>Vertebrata</taxon>
        <taxon>Euteleostomi</taxon>
        <taxon>Archelosauria</taxon>
        <taxon>Archosauria</taxon>
        <taxon>Dinosauria</taxon>
        <taxon>Saurischia</taxon>
        <taxon>Theropoda</taxon>
        <taxon>Coelurosauria</taxon>
        <taxon>Aves</taxon>
        <taxon>Neognathae</taxon>
        <taxon>Neoaves</taxon>
        <taxon>Aequornithes</taxon>
        <taxon>Ciconiiformes</taxon>
        <taxon>Ciconiidae</taxon>
        <taxon>Mycteria</taxon>
    </lineage>
</organism>